<protein>
    <submittedName>
        <fullName evidence="3">Aminopeptidase P family protein</fullName>
    </submittedName>
</protein>
<gene>
    <name evidence="3" type="ORF">JF922_13200</name>
</gene>
<dbReference type="Proteomes" id="UP000612893">
    <property type="component" value="Unassembled WGS sequence"/>
</dbReference>
<keyword evidence="3" id="KW-0378">Hydrolase</keyword>
<evidence type="ECO:0000259" key="2">
    <source>
        <dbReference type="Pfam" id="PF01321"/>
    </source>
</evidence>
<feature type="domain" description="Peptidase M24" evidence="1">
    <location>
        <begin position="180"/>
        <end position="379"/>
    </location>
</feature>
<evidence type="ECO:0000259" key="1">
    <source>
        <dbReference type="Pfam" id="PF00557"/>
    </source>
</evidence>
<accession>A0A934K543</accession>
<dbReference type="Pfam" id="PF01321">
    <property type="entry name" value="Creatinase_N"/>
    <property type="match status" value="1"/>
</dbReference>
<dbReference type="InterPro" id="IPR036005">
    <property type="entry name" value="Creatinase/aminopeptidase-like"/>
</dbReference>
<dbReference type="SUPFAM" id="SSF53092">
    <property type="entry name" value="Creatinase/prolidase N-terminal domain"/>
    <property type="match status" value="1"/>
</dbReference>
<keyword evidence="3" id="KW-0031">Aminopeptidase</keyword>
<dbReference type="PANTHER" id="PTHR46112">
    <property type="entry name" value="AMINOPEPTIDASE"/>
    <property type="match status" value="1"/>
</dbReference>
<evidence type="ECO:0000313" key="3">
    <source>
        <dbReference type="EMBL" id="MBJ7599024.1"/>
    </source>
</evidence>
<reference evidence="3" key="1">
    <citation type="submission" date="2020-10" db="EMBL/GenBank/DDBJ databases">
        <title>Ca. Dormibacterota MAGs.</title>
        <authorList>
            <person name="Montgomery K."/>
        </authorList>
    </citation>
    <scope>NUCLEOTIDE SEQUENCE [LARGE SCALE GENOMIC DNA]</scope>
    <source>
        <strain evidence="3">SC8812_S17_10</strain>
    </source>
</reference>
<keyword evidence="4" id="KW-1185">Reference proteome</keyword>
<evidence type="ECO:0000313" key="4">
    <source>
        <dbReference type="Proteomes" id="UP000612893"/>
    </source>
</evidence>
<feature type="domain" description="Creatinase N-terminal" evidence="2">
    <location>
        <begin position="7"/>
        <end position="171"/>
    </location>
</feature>
<dbReference type="InterPro" id="IPR050659">
    <property type="entry name" value="Peptidase_M24B"/>
</dbReference>
<dbReference type="SUPFAM" id="SSF55920">
    <property type="entry name" value="Creatinase/aminopeptidase"/>
    <property type="match status" value="1"/>
</dbReference>
<dbReference type="AlphaFoldDB" id="A0A934K543"/>
<proteinExistence type="predicted"/>
<dbReference type="GO" id="GO:0004177">
    <property type="term" value="F:aminopeptidase activity"/>
    <property type="evidence" value="ECO:0007669"/>
    <property type="project" value="UniProtKB-KW"/>
</dbReference>
<dbReference type="PANTHER" id="PTHR46112:SF2">
    <property type="entry name" value="XAA-PRO AMINOPEPTIDASE P-RELATED"/>
    <property type="match status" value="1"/>
</dbReference>
<comment type="caution">
    <text evidence="3">The sequence shown here is derived from an EMBL/GenBank/DDBJ whole genome shotgun (WGS) entry which is preliminary data.</text>
</comment>
<sequence length="396" mass="43153">MTGVMNVARARSILEEAAIDVVVSTTQANVYYLSGFVGFSQRFMPTTQVYAVARVDDLSTPTAILPAGELDMAAQFPQRNTRLLPYGRFFVERSAPGGGLVGEMSRYGTLAATAAEPTALSAVTAALDGLGPGRIALDERGMSAASRDALRERYGDRLVDGAALFDRMRMVKTPEEVRRLARATEVIEKAYQAALASAREGMTELEMTRVMDLETIRLGCDPVFSVVAFGERSALPNAVPGDRRLRSGDLIRFDIGCRAEGYNSDIARTAVFGKPTEKQRRYYAAILEGEERAIEKVRPGIPANEVFATAVEATRRAGIPHYRRHHVGHGIGLDIYDLPVINETTTTPFEAGMVLEVETPYYEVGFGGLQVEDTILVTEDGYRRLTATTSELVVVG</sequence>
<dbReference type="Gene3D" id="3.90.230.10">
    <property type="entry name" value="Creatinase/methionine aminopeptidase superfamily"/>
    <property type="match status" value="1"/>
</dbReference>
<name>A0A934K543_9BACT</name>
<organism evidence="3 4">
    <name type="scientific">Candidatus Nephthysia bennettiae</name>
    <dbReference type="NCBI Taxonomy" id="3127016"/>
    <lineage>
        <taxon>Bacteria</taxon>
        <taxon>Bacillati</taxon>
        <taxon>Candidatus Dormiibacterota</taxon>
        <taxon>Candidatus Dormibacteria</taxon>
        <taxon>Candidatus Dormibacterales</taxon>
        <taxon>Candidatus Dormibacteraceae</taxon>
        <taxon>Candidatus Nephthysia</taxon>
    </lineage>
</organism>
<dbReference type="Pfam" id="PF00557">
    <property type="entry name" value="Peptidase_M24"/>
    <property type="match status" value="1"/>
</dbReference>
<dbReference type="InterPro" id="IPR029149">
    <property type="entry name" value="Creatin/AminoP/Spt16_N"/>
</dbReference>
<dbReference type="InterPro" id="IPR000587">
    <property type="entry name" value="Creatinase_N"/>
</dbReference>
<dbReference type="RefSeq" id="WP_338202361.1">
    <property type="nucleotide sequence ID" value="NZ_JAEKNR010000136.1"/>
</dbReference>
<dbReference type="Gene3D" id="3.40.350.10">
    <property type="entry name" value="Creatinase/prolidase N-terminal domain"/>
    <property type="match status" value="1"/>
</dbReference>
<keyword evidence="3" id="KW-0645">Protease</keyword>
<dbReference type="InterPro" id="IPR000994">
    <property type="entry name" value="Pept_M24"/>
</dbReference>
<dbReference type="EMBL" id="JAEKNR010000136">
    <property type="protein sequence ID" value="MBJ7599024.1"/>
    <property type="molecule type" value="Genomic_DNA"/>
</dbReference>